<feature type="transmembrane region" description="Helical" evidence="5">
    <location>
        <begin position="38"/>
        <end position="57"/>
    </location>
</feature>
<dbReference type="Proteomes" id="UP001642405">
    <property type="component" value="Unassembled WGS sequence"/>
</dbReference>
<name>A0ABP0AK92_9PEZI</name>
<evidence type="ECO:0000313" key="6">
    <source>
        <dbReference type="EMBL" id="CAK7208248.1"/>
    </source>
</evidence>
<keyword evidence="3" id="KW-0496">Mitochondrion</keyword>
<gene>
    <name evidence="6" type="ORF">SCUCBS95973_000038</name>
</gene>
<organism evidence="6 7">
    <name type="scientific">Sporothrix curviconia</name>
    <dbReference type="NCBI Taxonomy" id="1260050"/>
    <lineage>
        <taxon>Eukaryota</taxon>
        <taxon>Fungi</taxon>
        <taxon>Dikarya</taxon>
        <taxon>Ascomycota</taxon>
        <taxon>Pezizomycotina</taxon>
        <taxon>Sordariomycetes</taxon>
        <taxon>Sordariomycetidae</taxon>
        <taxon>Ophiostomatales</taxon>
        <taxon>Ophiostomataceae</taxon>
        <taxon>Sporothrix</taxon>
    </lineage>
</organism>
<sequence length="67" mass="7626">MGLFNAVNKVPQFQRQYQAAYKQHVRVWSIGSRSRMMLVPYTILLGTTFAAGLYGMGRKVFGYSSFV</sequence>
<evidence type="ECO:0000313" key="7">
    <source>
        <dbReference type="Proteomes" id="UP001642405"/>
    </source>
</evidence>
<dbReference type="EMBL" id="CAWUHB010000001">
    <property type="protein sequence ID" value="CAK7208248.1"/>
    <property type="molecule type" value="Genomic_DNA"/>
</dbReference>
<keyword evidence="7" id="KW-1185">Reference proteome</keyword>
<evidence type="ECO:0000256" key="5">
    <source>
        <dbReference type="SAM" id="Phobius"/>
    </source>
</evidence>
<evidence type="ECO:0000256" key="1">
    <source>
        <dbReference type="ARBA" id="ARBA00004273"/>
    </source>
</evidence>
<evidence type="ECO:0000256" key="2">
    <source>
        <dbReference type="ARBA" id="ARBA00022792"/>
    </source>
</evidence>
<evidence type="ECO:0008006" key="8">
    <source>
        <dbReference type="Google" id="ProtNLM"/>
    </source>
</evidence>
<keyword evidence="4 5" id="KW-0472">Membrane</keyword>
<keyword evidence="5" id="KW-0812">Transmembrane</keyword>
<accession>A0ABP0AK92</accession>
<evidence type="ECO:0000256" key="4">
    <source>
        <dbReference type="ARBA" id="ARBA00023136"/>
    </source>
</evidence>
<comment type="subcellular location">
    <subcellularLocation>
        <location evidence="1">Mitochondrion inner membrane</location>
    </subcellularLocation>
</comment>
<reference evidence="6 7" key="1">
    <citation type="submission" date="2024-01" db="EMBL/GenBank/DDBJ databases">
        <authorList>
            <person name="Allen C."/>
            <person name="Tagirdzhanova G."/>
        </authorList>
    </citation>
    <scope>NUCLEOTIDE SEQUENCE [LARGE SCALE GENOMIC DNA]</scope>
</reference>
<dbReference type="InterPro" id="IPR039297">
    <property type="entry name" value="COX7a"/>
</dbReference>
<dbReference type="Pfam" id="PF02238">
    <property type="entry name" value="COX7a"/>
    <property type="match status" value="1"/>
</dbReference>
<protein>
    <recommendedName>
        <fullName evidence="8">Cytochrome c oxidase subunit 7</fullName>
    </recommendedName>
</protein>
<keyword evidence="5" id="KW-1133">Transmembrane helix</keyword>
<keyword evidence="2" id="KW-0999">Mitochondrion inner membrane</keyword>
<proteinExistence type="predicted"/>
<evidence type="ECO:0000256" key="3">
    <source>
        <dbReference type="ARBA" id="ARBA00023128"/>
    </source>
</evidence>
<comment type="caution">
    <text evidence="6">The sequence shown here is derived from an EMBL/GenBank/DDBJ whole genome shotgun (WGS) entry which is preliminary data.</text>
</comment>